<accession>A0A0V1GWV1</accession>
<dbReference type="Proteomes" id="UP000055024">
    <property type="component" value="Unassembled WGS sequence"/>
</dbReference>
<proteinExistence type="predicted"/>
<comment type="caution">
    <text evidence="1">The sequence shown here is derived from an EMBL/GenBank/DDBJ whole genome shotgun (WGS) entry which is preliminary data.</text>
</comment>
<dbReference type="AlphaFoldDB" id="A0A0V1GWV1"/>
<keyword evidence="2" id="KW-1185">Reference proteome</keyword>
<reference evidence="1 2" key="1">
    <citation type="submission" date="2015-01" db="EMBL/GenBank/DDBJ databases">
        <title>Evolution of Trichinella species and genotypes.</title>
        <authorList>
            <person name="Korhonen P.K."/>
            <person name="Edoardo P."/>
            <person name="Giuseppe L.R."/>
            <person name="Gasser R.B."/>
        </authorList>
    </citation>
    <scope>NUCLEOTIDE SEQUENCE [LARGE SCALE GENOMIC DNA]</scope>
    <source>
        <strain evidence="1">ISS1029</strain>
    </source>
</reference>
<sequence length="256" mass="28621">MGRPRKDEALTFHVAQQKKRALKKVKWWSASSVRLHLRRNARMLSTIVDQESAAVNVIQHLPPLAAGSAANLIIIRRLAAAGVQAQLPVKEAPLGVTDFTRFFSSLLYNGLMVAKSCCSACRRMSAGDLKCQWSLKLPLDSSKQWSLSSCCSSTVNVTIFAECVNLLSALYQLFHSSRRSCFSSPEKVKSSSAVTELWVIHFGHSGHNAHVQRRCHEKEMKPAVPPLLQPNPQKNEHNRLAKTDQPLIRFGWRQEA</sequence>
<organism evidence="1 2">
    <name type="scientific">Trichinella zimbabwensis</name>
    <dbReference type="NCBI Taxonomy" id="268475"/>
    <lineage>
        <taxon>Eukaryota</taxon>
        <taxon>Metazoa</taxon>
        <taxon>Ecdysozoa</taxon>
        <taxon>Nematoda</taxon>
        <taxon>Enoplea</taxon>
        <taxon>Dorylaimia</taxon>
        <taxon>Trichinellida</taxon>
        <taxon>Trichinellidae</taxon>
        <taxon>Trichinella</taxon>
    </lineage>
</organism>
<protein>
    <submittedName>
        <fullName evidence="1">Uncharacterized protein</fullName>
    </submittedName>
</protein>
<evidence type="ECO:0000313" key="1">
    <source>
        <dbReference type="EMBL" id="KRZ02808.1"/>
    </source>
</evidence>
<gene>
    <name evidence="1" type="ORF">T11_13099</name>
</gene>
<name>A0A0V1GWV1_9BILA</name>
<dbReference type="EMBL" id="JYDP01000215">
    <property type="protein sequence ID" value="KRZ02808.1"/>
    <property type="molecule type" value="Genomic_DNA"/>
</dbReference>
<evidence type="ECO:0000313" key="2">
    <source>
        <dbReference type="Proteomes" id="UP000055024"/>
    </source>
</evidence>